<keyword evidence="1" id="KW-1133">Transmembrane helix</keyword>
<feature type="transmembrane region" description="Helical" evidence="1">
    <location>
        <begin position="12"/>
        <end position="32"/>
    </location>
</feature>
<dbReference type="PATRIC" id="fig|1280951.3.peg.2489"/>
<name>A0A059FNL5_9PROT</name>
<accession>A0A059FNL5</accession>
<dbReference type="OrthoDB" id="9812802at2"/>
<gene>
    <name evidence="2" type="ORF">HHI_12359</name>
</gene>
<evidence type="ECO:0000313" key="3">
    <source>
        <dbReference type="Proteomes" id="UP000025061"/>
    </source>
</evidence>
<proteinExistence type="predicted"/>
<keyword evidence="1" id="KW-0472">Membrane</keyword>
<evidence type="ECO:0000256" key="1">
    <source>
        <dbReference type="SAM" id="Phobius"/>
    </source>
</evidence>
<dbReference type="EMBL" id="ARYI01000010">
    <property type="protein sequence ID" value="KCZ92023.1"/>
    <property type="molecule type" value="Genomic_DNA"/>
</dbReference>
<keyword evidence="3" id="KW-1185">Reference proteome</keyword>
<protein>
    <submittedName>
        <fullName evidence="2">Uncharacterized protein</fullName>
    </submittedName>
</protein>
<sequence>MNWNKWVRQGHRWVSIAFTLVSAAIFLALGLGNQPAEWVYMLPLLPLLLLVLTGLYLFALPYLSRRRPLEKT</sequence>
<comment type="caution">
    <text evidence="2">The sequence shown here is derived from an EMBL/GenBank/DDBJ whole genome shotgun (WGS) entry which is preliminary data.</text>
</comment>
<dbReference type="RefSeq" id="WP_011648272.1">
    <property type="nucleotide sequence ID" value="NZ_ARYI01000010.1"/>
</dbReference>
<dbReference type="Proteomes" id="UP000025061">
    <property type="component" value="Unassembled WGS sequence"/>
</dbReference>
<reference evidence="2 3" key="1">
    <citation type="submission" date="2013-04" db="EMBL/GenBank/DDBJ databases">
        <title>Hyphomonas hirschiana VP5 Genome Sequencing.</title>
        <authorList>
            <person name="Lai Q."/>
            <person name="Shao Z."/>
        </authorList>
    </citation>
    <scope>NUCLEOTIDE SEQUENCE [LARGE SCALE GENOMIC DNA]</scope>
    <source>
        <strain evidence="2 3">VP5</strain>
    </source>
</reference>
<dbReference type="AlphaFoldDB" id="A0A059FNL5"/>
<keyword evidence="1" id="KW-0812">Transmembrane</keyword>
<evidence type="ECO:0000313" key="2">
    <source>
        <dbReference type="EMBL" id="KCZ92023.1"/>
    </source>
</evidence>
<organism evidence="2 3">
    <name type="scientific">Hyphomonas hirschiana VP5</name>
    <dbReference type="NCBI Taxonomy" id="1280951"/>
    <lineage>
        <taxon>Bacteria</taxon>
        <taxon>Pseudomonadati</taxon>
        <taxon>Pseudomonadota</taxon>
        <taxon>Alphaproteobacteria</taxon>
        <taxon>Hyphomonadales</taxon>
        <taxon>Hyphomonadaceae</taxon>
        <taxon>Hyphomonas</taxon>
    </lineage>
</organism>
<feature type="transmembrane region" description="Helical" evidence="1">
    <location>
        <begin position="38"/>
        <end position="63"/>
    </location>
</feature>